<evidence type="ECO:0000313" key="2">
    <source>
        <dbReference type="Proteomes" id="UP001292094"/>
    </source>
</evidence>
<dbReference type="EMBL" id="JAWZYT010000901">
    <property type="protein sequence ID" value="KAK4317690.1"/>
    <property type="molecule type" value="Genomic_DNA"/>
</dbReference>
<accession>A0AAE1UFW1</accession>
<proteinExistence type="predicted"/>
<dbReference type="PANTHER" id="PTHR47510">
    <property type="entry name" value="REVERSE TRANSCRIPTASE DOMAIN-CONTAINING PROTEIN"/>
    <property type="match status" value="1"/>
</dbReference>
<protein>
    <submittedName>
        <fullName evidence="1">Uncharacterized protein</fullName>
    </submittedName>
</protein>
<gene>
    <name evidence="1" type="ORF">Pmani_011251</name>
</gene>
<reference evidence="1" key="1">
    <citation type="submission" date="2023-11" db="EMBL/GenBank/DDBJ databases">
        <title>Genome assemblies of two species of porcelain crab, Petrolisthes cinctipes and Petrolisthes manimaculis (Anomura: Porcellanidae).</title>
        <authorList>
            <person name="Angst P."/>
        </authorList>
    </citation>
    <scope>NUCLEOTIDE SEQUENCE</scope>
    <source>
        <strain evidence="1">PB745_02</strain>
        <tissue evidence="1">Gill</tissue>
    </source>
</reference>
<dbReference type="Proteomes" id="UP001292094">
    <property type="component" value="Unassembled WGS sequence"/>
</dbReference>
<name>A0AAE1UFW1_9EUCA</name>
<dbReference type="AlphaFoldDB" id="A0AAE1UFW1"/>
<organism evidence="1 2">
    <name type="scientific">Petrolisthes manimaculis</name>
    <dbReference type="NCBI Taxonomy" id="1843537"/>
    <lineage>
        <taxon>Eukaryota</taxon>
        <taxon>Metazoa</taxon>
        <taxon>Ecdysozoa</taxon>
        <taxon>Arthropoda</taxon>
        <taxon>Crustacea</taxon>
        <taxon>Multicrustacea</taxon>
        <taxon>Malacostraca</taxon>
        <taxon>Eumalacostraca</taxon>
        <taxon>Eucarida</taxon>
        <taxon>Decapoda</taxon>
        <taxon>Pleocyemata</taxon>
        <taxon>Anomura</taxon>
        <taxon>Galatheoidea</taxon>
        <taxon>Porcellanidae</taxon>
        <taxon>Petrolisthes</taxon>
    </lineage>
</organism>
<keyword evidence="2" id="KW-1185">Reference proteome</keyword>
<comment type="caution">
    <text evidence="1">The sequence shown here is derived from an EMBL/GenBank/DDBJ whole genome shotgun (WGS) entry which is preliminary data.</text>
</comment>
<dbReference type="PANTHER" id="PTHR47510:SF3">
    <property type="entry name" value="ENDO_EXONUCLEASE_PHOSPHATASE DOMAIN-CONTAINING PROTEIN"/>
    <property type="match status" value="1"/>
</dbReference>
<sequence length="216" mass="25856">MKRYFERINWTNLLDQKPLEEMWNDFLAKYNDALTKFVPKQPTQTHNNHKPKWMTSSVQRKIDAKEAAWERYRRRRSRYRYLIYCNKRNISTDAVRAAKHRFELNLTREVRTNPRPFYAYCRSNTTIKEEVTQMKRRDGSLTKTNLEASKLLNEEFQKVFQREDNEVPRAPNVFEGKGLTTCTFTIAEATKTQAPNLEKEQFLRFTSDQQMEQTPG</sequence>
<evidence type="ECO:0000313" key="1">
    <source>
        <dbReference type="EMBL" id="KAK4317690.1"/>
    </source>
</evidence>